<evidence type="ECO:0000313" key="1">
    <source>
        <dbReference type="EMBL" id="KAJ7991431.1"/>
    </source>
</evidence>
<comment type="caution">
    <text evidence="1">The sequence shown here is derived from an EMBL/GenBank/DDBJ whole genome shotgun (WGS) entry which is preliminary data.</text>
</comment>
<reference evidence="1" key="1">
    <citation type="submission" date="2021-05" db="EMBL/GenBank/DDBJ databases">
        <authorList>
            <person name="Pan Q."/>
            <person name="Jouanno E."/>
            <person name="Zahm M."/>
            <person name="Klopp C."/>
            <person name="Cabau C."/>
            <person name="Louis A."/>
            <person name="Berthelot C."/>
            <person name="Parey E."/>
            <person name="Roest Crollius H."/>
            <person name="Montfort J."/>
            <person name="Robinson-Rechavi M."/>
            <person name="Bouchez O."/>
            <person name="Lampietro C."/>
            <person name="Lopez Roques C."/>
            <person name="Donnadieu C."/>
            <person name="Postlethwait J."/>
            <person name="Bobe J."/>
            <person name="Dillon D."/>
            <person name="Chandos A."/>
            <person name="von Hippel F."/>
            <person name="Guiguen Y."/>
        </authorList>
    </citation>
    <scope>NUCLEOTIDE SEQUENCE</scope>
    <source>
        <strain evidence="1">YG-Jan2019</strain>
    </source>
</reference>
<dbReference type="EMBL" id="CM055753">
    <property type="protein sequence ID" value="KAJ7991431.1"/>
    <property type="molecule type" value="Genomic_DNA"/>
</dbReference>
<evidence type="ECO:0000313" key="2">
    <source>
        <dbReference type="Proteomes" id="UP001157502"/>
    </source>
</evidence>
<keyword evidence="2" id="KW-1185">Reference proteome</keyword>
<proteinExistence type="predicted"/>
<gene>
    <name evidence="1" type="ORF">DPEC_G00283780</name>
</gene>
<dbReference type="Proteomes" id="UP001157502">
    <property type="component" value="Chromosome 26"/>
</dbReference>
<organism evidence="1 2">
    <name type="scientific">Dallia pectoralis</name>
    <name type="common">Alaska blackfish</name>
    <dbReference type="NCBI Taxonomy" id="75939"/>
    <lineage>
        <taxon>Eukaryota</taxon>
        <taxon>Metazoa</taxon>
        <taxon>Chordata</taxon>
        <taxon>Craniata</taxon>
        <taxon>Vertebrata</taxon>
        <taxon>Euteleostomi</taxon>
        <taxon>Actinopterygii</taxon>
        <taxon>Neopterygii</taxon>
        <taxon>Teleostei</taxon>
        <taxon>Protacanthopterygii</taxon>
        <taxon>Esociformes</taxon>
        <taxon>Umbridae</taxon>
        <taxon>Dallia</taxon>
    </lineage>
</organism>
<accession>A0ACC2FJ80</accession>
<name>A0ACC2FJ80_DALPE</name>
<sequence length="71" mass="7805">MGSELQYSLTEFFLTIPMRRTATRKASIPITLGCIFSCSSSAKRCSYGIMKAFTTIPSICHAVATKVHSQK</sequence>
<protein>
    <submittedName>
        <fullName evidence="1">Uncharacterized protein</fullName>
    </submittedName>
</protein>